<protein>
    <submittedName>
        <fullName evidence="2">Uncharacterized protein</fullName>
    </submittedName>
</protein>
<reference evidence="2" key="1">
    <citation type="journal article" date="2023" name="Front. Mar. Sci.">
        <title>A new Merluccius polli reference genome to investigate the effects of global change in West African waters.</title>
        <authorList>
            <person name="Mateo J.L."/>
            <person name="Blanco-Fernandez C."/>
            <person name="Garcia-Vazquez E."/>
            <person name="Machado-Schiaffino G."/>
        </authorList>
    </citation>
    <scope>NUCLEOTIDE SEQUENCE</scope>
    <source>
        <strain evidence="2">C29</strain>
        <tissue evidence="2">Fin</tissue>
    </source>
</reference>
<evidence type="ECO:0000313" key="2">
    <source>
        <dbReference type="EMBL" id="KAK0133030.1"/>
    </source>
</evidence>
<organism evidence="2 3">
    <name type="scientific">Merluccius polli</name>
    <name type="common">Benguela hake</name>
    <name type="synonym">Merluccius cadenati</name>
    <dbReference type="NCBI Taxonomy" id="89951"/>
    <lineage>
        <taxon>Eukaryota</taxon>
        <taxon>Metazoa</taxon>
        <taxon>Chordata</taxon>
        <taxon>Craniata</taxon>
        <taxon>Vertebrata</taxon>
        <taxon>Euteleostomi</taxon>
        <taxon>Actinopterygii</taxon>
        <taxon>Neopterygii</taxon>
        <taxon>Teleostei</taxon>
        <taxon>Neoteleostei</taxon>
        <taxon>Acanthomorphata</taxon>
        <taxon>Zeiogadaria</taxon>
        <taxon>Gadariae</taxon>
        <taxon>Gadiformes</taxon>
        <taxon>Gadoidei</taxon>
        <taxon>Merlucciidae</taxon>
        <taxon>Merluccius</taxon>
    </lineage>
</organism>
<name>A0AA47M3M8_MERPO</name>
<dbReference type="Proteomes" id="UP001174136">
    <property type="component" value="Unassembled WGS sequence"/>
</dbReference>
<evidence type="ECO:0000313" key="3">
    <source>
        <dbReference type="Proteomes" id="UP001174136"/>
    </source>
</evidence>
<keyword evidence="3" id="KW-1185">Reference proteome</keyword>
<keyword evidence="1" id="KW-0732">Signal</keyword>
<proteinExistence type="predicted"/>
<feature type="signal peptide" evidence="1">
    <location>
        <begin position="1"/>
        <end position="17"/>
    </location>
</feature>
<sequence length="309" mass="34622">MVCPWIVLCFLTVVTSASGCMGRSVDTREYMAPPLLHRVEDSYRSGPRLHMLKRWRREVMDAHREPCAELTAPWMDSTDRPADMETLLRLRIRSFSQGGSRRTVFPGKSLFNFLRRVYRCCREGVLCRNVKGIQGHLREGAHAEFLLTPDVLSMPIMRAELHLHIFNPQHLSIQPVLLFLAKRNLPTRYNMWSRGDTVELKVDLLSLFRGLWQTGGVVGGEASSPGNILRLGVPSRGGLRKAPGQQSLQDIDDADGGGDVWGEGWSHRPPLPPLELGLALSCSHDGQGLPCEHSGLLLSHMPFIALSYR</sequence>
<gene>
    <name evidence="2" type="ORF">N1851_031608</name>
</gene>
<dbReference type="AlphaFoldDB" id="A0AA47M3M8"/>
<evidence type="ECO:0000256" key="1">
    <source>
        <dbReference type="SAM" id="SignalP"/>
    </source>
</evidence>
<accession>A0AA47M3M8</accession>
<feature type="chain" id="PRO_5041208909" evidence="1">
    <location>
        <begin position="18"/>
        <end position="309"/>
    </location>
</feature>
<dbReference type="EMBL" id="JAOPHQ010006031">
    <property type="protein sequence ID" value="KAK0133030.1"/>
    <property type="molecule type" value="Genomic_DNA"/>
</dbReference>
<comment type="caution">
    <text evidence="2">The sequence shown here is derived from an EMBL/GenBank/DDBJ whole genome shotgun (WGS) entry which is preliminary data.</text>
</comment>